<feature type="non-terminal residue" evidence="2">
    <location>
        <position position="48"/>
    </location>
</feature>
<accession>A0A6J4NXP8</accession>
<protein>
    <submittedName>
        <fullName evidence="2">Uncharacterized protein</fullName>
    </submittedName>
</protein>
<proteinExistence type="predicted"/>
<feature type="region of interest" description="Disordered" evidence="1">
    <location>
        <begin position="1"/>
        <end position="48"/>
    </location>
</feature>
<gene>
    <name evidence="2" type="ORF">AVDCRST_MAG35-845</name>
</gene>
<evidence type="ECO:0000256" key="1">
    <source>
        <dbReference type="SAM" id="MobiDB-lite"/>
    </source>
</evidence>
<reference evidence="2" key="1">
    <citation type="submission" date="2020-02" db="EMBL/GenBank/DDBJ databases">
        <authorList>
            <person name="Meier V. D."/>
        </authorList>
    </citation>
    <scope>NUCLEOTIDE SEQUENCE</scope>
    <source>
        <strain evidence="2">AVDCRST_MAG35</strain>
    </source>
</reference>
<organism evidence="2">
    <name type="scientific">uncultured Quadrisphaera sp</name>
    <dbReference type="NCBI Taxonomy" id="904978"/>
    <lineage>
        <taxon>Bacteria</taxon>
        <taxon>Bacillati</taxon>
        <taxon>Actinomycetota</taxon>
        <taxon>Actinomycetes</taxon>
        <taxon>Kineosporiales</taxon>
        <taxon>Kineosporiaceae</taxon>
        <taxon>Quadrisphaera</taxon>
        <taxon>environmental samples</taxon>
    </lineage>
</organism>
<sequence>GPSSAAPARHRRALPRGAAPRRPGRARAARERLADRRRRRALVPQPLL</sequence>
<feature type="non-terminal residue" evidence="2">
    <location>
        <position position="1"/>
    </location>
</feature>
<evidence type="ECO:0000313" key="2">
    <source>
        <dbReference type="EMBL" id="CAA9400422.1"/>
    </source>
</evidence>
<name>A0A6J4NXP8_9ACTN</name>
<dbReference type="EMBL" id="CADCUY010000177">
    <property type="protein sequence ID" value="CAA9400422.1"/>
    <property type="molecule type" value="Genomic_DNA"/>
</dbReference>
<dbReference type="AlphaFoldDB" id="A0A6J4NXP8"/>